<proteinExistence type="predicted"/>
<dbReference type="STRING" id="197221.gene:10746588"/>
<dbReference type="eggNOG" id="COG1131">
    <property type="taxonomic scope" value="Bacteria"/>
</dbReference>
<keyword evidence="3 6" id="KW-0067">ATP-binding</keyword>
<dbReference type="KEGG" id="tel:tlr0010"/>
<dbReference type="PANTHER" id="PTHR43582:SF5">
    <property type="entry name" value="ABC TRANSPORTER"/>
    <property type="match status" value="1"/>
</dbReference>
<evidence type="ECO:0000256" key="1">
    <source>
        <dbReference type="ARBA" id="ARBA00022448"/>
    </source>
</evidence>
<dbReference type="EnsemblBacteria" id="BAC07563">
    <property type="protein sequence ID" value="BAC07563"/>
    <property type="gene ID" value="BAC07563"/>
</dbReference>
<dbReference type="Pfam" id="PF00005">
    <property type="entry name" value="ABC_tran"/>
    <property type="match status" value="1"/>
</dbReference>
<keyword evidence="1" id="KW-0813">Transport</keyword>
<accession>Q8DMV1</accession>
<dbReference type="Pfam" id="PF13732">
    <property type="entry name" value="DrrA1-3_C"/>
    <property type="match status" value="1"/>
</dbReference>
<feature type="compositionally biased region" description="Polar residues" evidence="4">
    <location>
        <begin position="8"/>
        <end position="19"/>
    </location>
</feature>
<dbReference type="SUPFAM" id="SSF52540">
    <property type="entry name" value="P-loop containing nucleoside triphosphate hydrolases"/>
    <property type="match status" value="1"/>
</dbReference>
<keyword evidence="7" id="KW-1185">Reference proteome</keyword>
<dbReference type="PROSITE" id="PS50893">
    <property type="entry name" value="ABC_TRANSPORTER_2"/>
    <property type="match status" value="1"/>
</dbReference>
<dbReference type="PATRIC" id="fig|197221.4.peg.9"/>
<gene>
    <name evidence="6" type="ordered locus">tlr0010</name>
</gene>
<evidence type="ECO:0000256" key="3">
    <source>
        <dbReference type="ARBA" id="ARBA00022840"/>
    </source>
</evidence>
<dbReference type="InterPro" id="IPR027417">
    <property type="entry name" value="P-loop_NTPase"/>
</dbReference>
<dbReference type="InterPro" id="IPR003593">
    <property type="entry name" value="AAA+_ATPase"/>
</dbReference>
<dbReference type="Proteomes" id="UP000000440">
    <property type="component" value="Chromosome"/>
</dbReference>
<evidence type="ECO:0000256" key="2">
    <source>
        <dbReference type="ARBA" id="ARBA00022741"/>
    </source>
</evidence>
<dbReference type="PANTHER" id="PTHR43582">
    <property type="entry name" value="LINEARMYCIN RESISTANCE ATP-BINDING PROTEIN LNRL"/>
    <property type="match status" value="1"/>
</dbReference>
<evidence type="ECO:0000259" key="5">
    <source>
        <dbReference type="PROSITE" id="PS50893"/>
    </source>
</evidence>
<name>Q8DMV1_THEVB</name>
<evidence type="ECO:0000256" key="4">
    <source>
        <dbReference type="SAM" id="MobiDB-lite"/>
    </source>
</evidence>
<feature type="domain" description="ABC transporter" evidence="5">
    <location>
        <begin position="54"/>
        <end position="284"/>
    </location>
</feature>
<dbReference type="GO" id="GO:0016887">
    <property type="term" value="F:ATP hydrolysis activity"/>
    <property type="evidence" value="ECO:0007669"/>
    <property type="project" value="InterPro"/>
</dbReference>
<keyword evidence="2" id="KW-0547">Nucleotide-binding</keyword>
<evidence type="ECO:0000313" key="6">
    <source>
        <dbReference type="EMBL" id="BAC07563.1"/>
    </source>
</evidence>
<feature type="region of interest" description="Disordered" evidence="4">
    <location>
        <begin position="1"/>
        <end position="20"/>
    </location>
</feature>
<dbReference type="Gene3D" id="3.40.50.300">
    <property type="entry name" value="P-loop containing nucleotide triphosphate hydrolases"/>
    <property type="match status" value="1"/>
</dbReference>
<dbReference type="SMART" id="SM00382">
    <property type="entry name" value="AAA"/>
    <property type="match status" value="1"/>
</dbReference>
<protein>
    <submittedName>
        <fullName evidence="6">ABC transporter ATP-binding protein</fullName>
    </submittedName>
</protein>
<sequence>MHELGNRRSFSSGHGNPPQSALVAVVARTPKEGEISVKMLRESHTELMTMTATVKVEHLRKSYGAITAVADVSLTAHQGEIFGVLGPNGSGKTTTLRCLCTLSRPDAGLLEVCGFSVLHQPHLVRQKLGYVAQEVALDKILTGQEFLELQAALYHIPRALIPERIEAVLARLDLLQWRDRQCGTYSGGIRKRFDLAAGLLHQPQVLVLDEPTVGLDIESRQVIWDVLRDLKAQGLTIILTSHYLEEVDLLSDRLVILDKGRVIASGSPEELKANIGGDRVTLRVREFTPRQEAQRAQALLSQLTCVKSALINANQGNSLNLVVTDVTVAIAAIKRALEEAGLPLFSLAQSRPSLDDVYLAATGQTLLDADLAAAAQRDSKQLKKEVMQR</sequence>
<evidence type="ECO:0000313" key="7">
    <source>
        <dbReference type="Proteomes" id="UP000000440"/>
    </source>
</evidence>
<dbReference type="InterPro" id="IPR025302">
    <property type="entry name" value="DrrA1/2-like_C"/>
</dbReference>
<dbReference type="AlphaFoldDB" id="Q8DMV1"/>
<dbReference type="GO" id="GO:0005524">
    <property type="term" value="F:ATP binding"/>
    <property type="evidence" value="ECO:0007669"/>
    <property type="project" value="UniProtKB-KW"/>
</dbReference>
<organism evidence="6 7">
    <name type="scientific">Thermosynechococcus vestitus (strain NIES-2133 / IAM M-273 / BP-1)</name>
    <dbReference type="NCBI Taxonomy" id="197221"/>
    <lineage>
        <taxon>Bacteria</taxon>
        <taxon>Bacillati</taxon>
        <taxon>Cyanobacteriota</taxon>
        <taxon>Cyanophyceae</taxon>
        <taxon>Acaryochloridales</taxon>
        <taxon>Thermosynechococcaceae</taxon>
        <taxon>Thermosynechococcus</taxon>
    </lineage>
</organism>
<dbReference type="InterPro" id="IPR003439">
    <property type="entry name" value="ABC_transporter-like_ATP-bd"/>
</dbReference>
<dbReference type="EMBL" id="BA000039">
    <property type="protein sequence ID" value="BAC07563.1"/>
    <property type="molecule type" value="Genomic_DNA"/>
</dbReference>
<reference evidence="6 7" key="1">
    <citation type="journal article" date="2002" name="DNA Res.">
        <title>Complete genome structure of the thermophilic cyanobacterium Thermosynechococcus elongatus BP-1.</title>
        <authorList>
            <person name="Nakamura Y."/>
            <person name="Kaneko T."/>
            <person name="Sato S."/>
            <person name="Ikeuchi M."/>
            <person name="Katoh H."/>
            <person name="Sasamoto S."/>
            <person name="Watanabe A."/>
            <person name="Iriguchi M."/>
            <person name="Kawashima K."/>
            <person name="Kimura T."/>
            <person name="Kishida Y."/>
            <person name="Kiyokawa C."/>
            <person name="Kohara M."/>
            <person name="Matsumoto M."/>
            <person name="Matsuno A."/>
            <person name="Nakazaki N."/>
            <person name="Shimpo S."/>
            <person name="Sugimoto M."/>
            <person name="Takeuchi C."/>
            <person name="Yamada M."/>
            <person name="Tabata S."/>
        </authorList>
    </citation>
    <scope>NUCLEOTIDE SEQUENCE [LARGE SCALE GENOMIC DNA]</scope>
    <source>
        <strain evidence="7">IAM M-273 / NIES-2133 / BP-1</strain>
    </source>
</reference>